<dbReference type="EMBL" id="SJSL01000004">
    <property type="protein sequence ID" value="TCD00217.1"/>
    <property type="molecule type" value="Genomic_DNA"/>
</dbReference>
<keyword evidence="3" id="KW-0479">Metal-binding</keyword>
<dbReference type="AlphaFoldDB" id="A0A4V2ML06"/>
<dbReference type="RefSeq" id="WP_131597072.1">
    <property type="nucleotide sequence ID" value="NZ_SJSL01000004.1"/>
</dbReference>
<evidence type="ECO:0000256" key="1">
    <source>
        <dbReference type="ARBA" id="ARBA00008853"/>
    </source>
</evidence>
<dbReference type="SUPFAM" id="SSF63829">
    <property type="entry name" value="Calcium-dependent phosphotriesterase"/>
    <property type="match status" value="1"/>
</dbReference>
<protein>
    <submittedName>
        <fullName evidence="5">SMP-30/gluconolactonase/LRE family protein</fullName>
    </submittedName>
</protein>
<evidence type="ECO:0000256" key="2">
    <source>
        <dbReference type="PIRSR" id="PIRSR605511-1"/>
    </source>
</evidence>
<dbReference type="GO" id="GO:0019853">
    <property type="term" value="P:L-ascorbic acid biosynthetic process"/>
    <property type="evidence" value="ECO:0007669"/>
    <property type="project" value="TreeGrafter"/>
</dbReference>
<reference evidence="5 6" key="1">
    <citation type="submission" date="2019-02" db="EMBL/GenBank/DDBJ databases">
        <title>Pedobacter sp. RP-1-14 sp. nov., isolated from Arctic soil.</title>
        <authorList>
            <person name="Dahal R.H."/>
        </authorList>
    </citation>
    <scope>NUCLEOTIDE SEQUENCE [LARGE SCALE GENOMIC DNA]</scope>
    <source>
        <strain evidence="5 6">RP-1-14</strain>
    </source>
</reference>
<dbReference type="InterPro" id="IPR005511">
    <property type="entry name" value="SMP-30"/>
</dbReference>
<dbReference type="Pfam" id="PF08450">
    <property type="entry name" value="SGL"/>
    <property type="match status" value="1"/>
</dbReference>
<dbReference type="Gene3D" id="2.120.10.30">
    <property type="entry name" value="TolB, C-terminal domain"/>
    <property type="match status" value="1"/>
</dbReference>
<feature type="binding site" evidence="3">
    <location>
        <position position="197"/>
    </location>
    <ligand>
        <name>a divalent metal cation</name>
        <dbReference type="ChEBI" id="CHEBI:60240"/>
    </ligand>
</feature>
<gene>
    <name evidence="5" type="ORF">EZ437_16015</name>
</gene>
<dbReference type="OrthoDB" id="2633250at2"/>
<dbReference type="InterPro" id="IPR013658">
    <property type="entry name" value="SGL"/>
</dbReference>
<dbReference type="PRINTS" id="PR01790">
    <property type="entry name" value="SMP30FAMILY"/>
</dbReference>
<feature type="domain" description="SMP-30/Gluconolactonase/LRE-like region" evidence="4">
    <location>
        <begin position="13"/>
        <end position="257"/>
    </location>
</feature>
<evidence type="ECO:0000259" key="4">
    <source>
        <dbReference type="Pfam" id="PF08450"/>
    </source>
</evidence>
<organism evidence="5 6">
    <name type="scientific">Pedobacter psychroterrae</name>
    <dbReference type="NCBI Taxonomy" id="2530453"/>
    <lineage>
        <taxon>Bacteria</taxon>
        <taxon>Pseudomonadati</taxon>
        <taxon>Bacteroidota</taxon>
        <taxon>Sphingobacteriia</taxon>
        <taxon>Sphingobacteriales</taxon>
        <taxon>Sphingobacteriaceae</taxon>
        <taxon>Pedobacter</taxon>
    </lineage>
</organism>
<dbReference type="PANTHER" id="PTHR10907:SF47">
    <property type="entry name" value="REGUCALCIN"/>
    <property type="match status" value="1"/>
</dbReference>
<dbReference type="GO" id="GO:0005509">
    <property type="term" value="F:calcium ion binding"/>
    <property type="evidence" value="ECO:0007669"/>
    <property type="project" value="TreeGrafter"/>
</dbReference>
<feature type="active site" description="Proton donor/acceptor" evidence="2">
    <location>
        <position position="197"/>
    </location>
</feature>
<feature type="binding site" evidence="3">
    <location>
        <position position="15"/>
    </location>
    <ligand>
        <name>a divalent metal cation</name>
        <dbReference type="ChEBI" id="CHEBI:60240"/>
    </ligand>
</feature>
<comment type="caution">
    <text evidence="5">The sequence shown here is derived from an EMBL/GenBank/DDBJ whole genome shotgun (WGS) entry which is preliminary data.</text>
</comment>
<accession>A0A4V2ML06</accession>
<dbReference type="GO" id="GO:0004341">
    <property type="term" value="F:gluconolactonase activity"/>
    <property type="evidence" value="ECO:0007669"/>
    <property type="project" value="TreeGrafter"/>
</dbReference>
<proteinExistence type="inferred from homology"/>
<dbReference type="PANTHER" id="PTHR10907">
    <property type="entry name" value="REGUCALCIN"/>
    <property type="match status" value="1"/>
</dbReference>
<keyword evidence="6" id="KW-1185">Reference proteome</keyword>
<dbReference type="InterPro" id="IPR011042">
    <property type="entry name" value="6-blade_b-propeller_TolB-like"/>
</dbReference>
<keyword evidence="3" id="KW-0862">Zinc</keyword>
<comment type="similarity">
    <text evidence="1">Belongs to the SMP-30/CGR1 family.</text>
</comment>
<evidence type="ECO:0000256" key="3">
    <source>
        <dbReference type="PIRSR" id="PIRSR605511-2"/>
    </source>
</evidence>
<evidence type="ECO:0000313" key="6">
    <source>
        <dbReference type="Proteomes" id="UP000293347"/>
    </source>
</evidence>
<name>A0A4V2ML06_9SPHI</name>
<comment type="cofactor">
    <cofactor evidence="3">
        <name>Zn(2+)</name>
        <dbReference type="ChEBI" id="CHEBI:29105"/>
    </cofactor>
    <text evidence="3">Binds 1 divalent metal cation per subunit.</text>
</comment>
<evidence type="ECO:0000313" key="5">
    <source>
        <dbReference type="EMBL" id="TCD00217.1"/>
    </source>
</evidence>
<sequence>MTVSTLYKASNVLGESPFWHAKRQSLFWVDIEQGILHELDWKTKNAQTWRLGRRVSLIIEGNDDQLTLGVQGGLISMDLQTGEFEWLADIEKHIPDRRCNDGGVDSKGRIWIGVMDIHCKAGHGSLYRLANLSAPPVKMLEELTIPNGLVWSHNNDRMYFIDTVSRSVKSYLFNVVTGAIEYEKDAINIPPQMGMPDGITIDNQGMLWVALYGGFALGRWNPLSGKLIDLIKLPVPNVTNCCFAGDQLDELVITTARENLTPQQLSEYPESGNLFIIKSPGVKGVKVYSENAT</sequence>
<dbReference type="Proteomes" id="UP000293347">
    <property type="component" value="Unassembled WGS sequence"/>
</dbReference>
<feature type="binding site" evidence="3">
    <location>
        <position position="147"/>
    </location>
    <ligand>
        <name>a divalent metal cation</name>
        <dbReference type="ChEBI" id="CHEBI:60240"/>
    </ligand>
</feature>
<feature type="binding site" evidence="3">
    <location>
        <position position="100"/>
    </location>
    <ligand>
        <name>substrate</name>
    </ligand>
</feature>
<feature type="binding site" evidence="3">
    <location>
        <position position="98"/>
    </location>
    <ligand>
        <name>substrate</name>
    </ligand>
</feature>